<dbReference type="Gene3D" id="3.30.565.10">
    <property type="entry name" value="Histidine kinase-like ATPase, C-terminal domain"/>
    <property type="match status" value="1"/>
</dbReference>
<dbReference type="PANTHER" id="PTHR43065">
    <property type="entry name" value="SENSOR HISTIDINE KINASE"/>
    <property type="match status" value="1"/>
</dbReference>
<dbReference type="InterPro" id="IPR000014">
    <property type="entry name" value="PAS"/>
</dbReference>
<dbReference type="InterPro" id="IPR001610">
    <property type="entry name" value="PAC"/>
</dbReference>
<protein>
    <recommendedName>
        <fullName evidence="2">histidine kinase</fullName>
        <ecNumber evidence="2">2.7.13.3</ecNumber>
    </recommendedName>
</protein>
<gene>
    <name evidence="8" type="ORF">PMH09_15700</name>
</gene>
<evidence type="ECO:0000256" key="4">
    <source>
        <dbReference type="ARBA" id="ARBA00023012"/>
    </source>
</evidence>
<accession>A0ABT7BZJ8</accession>
<proteinExistence type="predicted"/>
<feature type="domain" description="Histidine kinase" evidence="6">
    <location>
        <begin position="236"/>
        <end position="494"/>
    </location>
</feature>
<dbReference type="SUPFAM" id="SSF47384">
    <property type="entry name" value="Homodimeric domain of signal transducing histidine kinase"/>
    <property type="match status" value="1"/>
</dbReference>
<evidence type="ECO:0000256" key="5">
    <source>
        <dbReference type="SAM" id="Coils"/>
    </source>
</evidence>
<dbReference type="Gene3D" id="1.10.287.130">
    <property type="match status" value="1"/>
</dbReference>
<evidence type="ECO:0000256" key="3">
    <source>
        <dbReference type="ARBA" id="ARBA00022777"/>
    </source>
</evidence>
<dbReference type="InterPro" id="IPR003594">
    <property type="entry name" value="HATPase_dom"/>
</dbReference>
<keyword evidence="5" id="KW-0175">Coiled coil</keyword>
<dbReference type="SUPFAM" id="SSF55874">
    <property type="entry name" value="ATPase domain of HSP90 chaperone/DNA topoisomerase II/histidine kinase"/>
    <property type="match status" value="1"/>
</dbReference>
<keyword evidence="4" id="KW-0902">Two-component regulatory system</keyword>
<comment type="caution">
    <text evidence="8">The sequence shown here is derived from an EMBL/GenBank/DDBJ whole genome shotgun (WGS) entry which is preliminary data.</text>
</comment>
<dbReference type="PANTHER" id="PTHR43065:SF50">
    <property type="entry name" value="HISTIDINE KINASE"/>
    <property type="match status" value="1"/>
</dbReference>
<dbReference type="InterPro" id="IPR036097">
    <property type="entry name" value="HisK_dim/P_sf"/>
</dbReference>
<dbReference type="InterPro" id="IPR005467">
    <property type="entry name" value="His_kinase_dom"/>
</dbReference>
<dbReference type="PROSITE" id="PS50113">
    <property type="entry name" value="PAC"/>
    <property type="match status" value="1"/>
</dbReference>
<reference evidence="8 9" key="1">
    <citation type="submission" date="2023-01" db="EMBL/GenBank/DDBJ databases">
        <title>Novel diversity within Roseofilum (Cyanobacteria; Desertifilaceae) from marine benthic mats with descriptions of four novel species.</title>
        <authorList>
            <person name="Wang Y."/>
            <person name="Berthold D.E."/>
            <person name="Hu J."/>
            <person name="Lefler F.W."/>
            <person name="Laughinghouse H.D. IV."/>
        </authorList>
    </citation>
    <scope>NUCLEOTIDE SEQUENCE [LARGE SCALE GENOMIC DNA]</scope>
    <source>
        <strain evidence="8 9">BLCC-M143</strain>
    </source>
</reference>
<dbReference type="SUPFAM" id="SSF55785">
    <property type="entry name" value="PYP-like sensor domain (PAS domain)"/>
    <property type="match status" value="1"/>
</dbReference>
<dbReference type="Gene3D" id="3.30.450.20">
    <property type="entry name" value="PAS domain"/>
    <property type="match status" value="1"/>
</dbReference>
<dbReference type="PROSITE" id="PS50109">
    <property type="entry name" value="HIS_KIN"/>
    <property type="match status" value="1"/>
</dbReference>
<evidence type="ECO:0000256" key="2">
    <source>
        <dbReference type="ARBA" id="ARBA00012438"/>
    </source>
</evidence>
<sequence length="495" mass="55963">MYLHPTHSTTDGNVTPMSSYQSCQSSSHYLRQSLVKRTQQLAKANLQLASEVNKRKHVEIAFDRIEKQYCLMFENAVEGRFQISPEGWLILANTAFAQIYGYQSLRDLEQAAKNMGDYYLNRQQYSQWKEAMAEQGTIRGFEYQICRPDGERIWIVQTAREVRDDEGNLLYYEGIVEEISDRKQGELNLQTSAAYYQRKVRDLQHALEEAQSTAEQMQRQLIQQEKMSSLGELVAGVAHEINNPVSFVCGNLNHAIAYTDDLLRMLELYQTHYPEAVAEIEEAAEDMDIEFLLEDFPQVLKSMAVGTNRIGQLVASLRHFSRRDRQERQLVDLHAGLESTLMILHNRLQARGDHPEIKIHRDYGDLPQILGYAGEINQVFMNLLSNAIDALEECFDCSSSEFGQITIATRYHSAEGHSPETISICIADNGTGMSAEVRSRLFETFFTTKPIGKGTGLGLSISRQIIVDKHGGDLRCESTPGAGTVFTIELPVGSD</sequence>
<evidence type="ECO:0000313" key="8">
    <source>
        <dbReference type="EMBL" id="MDJ1184631.1"/>
    </source>
</evidence>
<keyword evidence="3" id="KW-0418">Kinase</keyword>
<keyword evidence="9" id="KW-1185">Reference proteome</keyword>
<dbReference type="RefSeq" id="WP_283759286.1">
    <property type="nucleotide sequence ID" value="NZ_JAQOSQ010000017.1"/>
</dbReference>
<dbReference type="InterPro" id="IPR000700">
    <property type="entry name" value="PAS-assoc_C"/>
</dbReference>
<comment type="catalytic activity">
    <reaction evidence="1">
        <text>ATP + protein L-histidine = ADP + protein N-phospho-L-histidine.</text>
        <dbReference type="EC" id="2.7.13.3"/>
    </reaction>
</comment>
<dbReference type="Pfam" id="PF13426">
    <property type="entry name" value="PAS_9"/>
    <property type="match status" value="1"/>
</dbReference>
<dbReference type="PRINTS" id="PR00344">
    <property type="entry name" value="BCTRLSENSOR"/>
</dbReference>
<evidence type="ECO:0000313" key="9">
    <source>
        <dbReference type="Proteomes" id="UP001232992"/>
    </source>
</evidence>
<dbReference type="InterPro" id="IPR036890">
    <property type="entry name" value="HATPase_C_sf"/>
</dbReference>
<dbReference type="InterPro" id="IPR035965">
    <property type="entry name" value="PAS-like_dom_sf"/>
</dbReference>
<organism evidence="8 9">
    <name type="scientific">Roseofilum casamattae BLCC-M143</name>
    <dbReference type="NCBI Taxonomy" id="3022442"/>
    <lineage>
        <taxon>Bacteria</taxon>
        <taxon>Bacillati</taxon>
        <taxon>Cyanobacteriota</taxon>
        <taxon>Cyanophyceae</taxon>
        <taxon>Desertifilales</taxon>
        <taxon>Desertifilaceae</taxon>
        <taxon>Roseofilum</taxon>
        <taxon>Roseofilum casamattae</taxon>
    </lineage>
</organism>
<dbReference type="EC" id="2.7.13.3" evidence="2"/>
<keyword evidence="8" id="KW-0067">ATP-binding</keyword>
<dbReference type="Proteomes" id="UP001232992">
    <property type="component" value="Unassembled WGS sequence"/>
</dbReference>
<feature type="domain" description="PAC" evidence="7">
    <location>
        <begin position="139"/>
        <end position="191"/>
    </location>
</feature>
<dbReference type="InterPro" id="IPR004358">
    <property type="entry name" value="Sig_transdc_His_kin-like_C"/>
</dbReference>
<dbReference type="SMART" id="SM00387">
    <property type="entry name" value="HATPase_c"/>
    <property type="match status" value="1"/>
</dbReference>
<dbReference type="GO" id="GO:0005524">
    <property type="term" value="F:ATP binding"/>
    <property type="evidence" value="ECO:0007669"/>
    <property type="project" value="UniProtKB-KW"/>
</dbReference>
<dbReference type="Pfam" id="PF02518">
    <property type="entry name" value="HATPase_c"/>
    <property type="match status" value="1"/>
</dbReference>
<feature type="coiled-coil region" evidence="5">
    <location>
        <begin position="193"/>
        <end position="227"/>
    </location>
</feature>
<keyword evidence="3" id="KW-0808">Transferase</keyword>
<evidence type="ECO:0000256" key="1">
    <source>
        <dbReference type="ARBA" id="ARBA00000085"/>
    </source>
</evidence>
<dbReference type="NCBIfam" id="TIGR00229">
    <property type="entry name" value="sensory_box"/>
    <property type="match status" value="1"/>
</dbReference>
<dbReference type="EMBL" id="JAQOSQ010000017">
    <property type="protein sequence ID" value="MDJ1184631.1"/>
    <property type="molecule type" value="Genomic_DNA"/>
</dbReference>
<dbReference type="SMART" id="SM00086">
    <property type="entry name" value="PAC"/>
    <property type="match status" value="1"/>
</dbReference>
<name>A0ABT7BZJ8_9CYAN</name>
<dbReference type="CDD" id="cd00130">
    <property type="entry name" value="PAS"/>
    <property type="match status" value="1"/>
</dbReference>
<keyword evidence="8" id="KW-0547">Nucleotide-binding</keyword>
<evidence type="ECO:0000259" key="7">
    <source>
        <dbReference type="PROSITE" id="PS50113"/>
    </source>
</evidence>
<evidence type="ECO:0000259" key="6">
    <source>
        <dbReference type="PROSITE" id="PS50109"/>
    </source>
</evidence>